<proteinExistence type="predicted"/>
<dbReference type="PANTHER" id="PTHR42305">
    <property type="entry name" value="MEMBRANE PROTEIN RV1733C-RELATED"/>
    <property type="match status" value="1"/>
</dbReference>
<reference evidence="2" key="1">
    <citation type="submission" date="2020-08" db="EMBL/GenBank/DDBJ databases">
        <title>Whole genome shotgun sequence of Actinocatenispora sera NBRC 101916.</title>
        <authorList>
            <person name="Komaki H."/>
            <person name="Tamura T."/>
        </authorList>
    </citation>
    <scope>NUCLEOTIDE SEQUENCE</scope>
    <source>
        <strain evidence="2">NBRC 101916</strain>
    </source>
</reference>
<organism evidence="2 3">
    <name type="scientific">Actinocatenispora sera</name>
    <dbReference type="NCBI Taxonomy" id="390989"/>
    <lineage>
        <taxon>Bacteria</taxon>
        <taxon>Bacillati</taxon>
        <taxon>Actinomycetota</taxon>
        <taxon>Actinomycetes</taxon>
        <taxon>Micromonosporales</taxon>
        <taxon>Micromonosporaceae</taxon>
        <taxon>Actinocatenispora</taxon>
    </lineage>
</organism>
<gene>
    <name evidence="2" type="ORF">Asera_35820</name>
</gene>
<keyword evidence="3" id="KW-1185">Reference proteome</keyword>
<dbReference type="PANTHER" id="PTHR42305:SF1">
    <property type="entry name" value="MEMBRANE PROTEIN RV1733C-RELATED"/>
    <property type="match status" value="1"/>
</dbReference>
<dbReference type="KEGG" id="aser:Asera_35820"/>
<keyword evidence="1" id="KW-1133">Transmembrane helix</keyword>
<evidence type="ECO:0000256" key="1">
    <source>
        <dbReference type="SAM" id="Phobius"/>
    </source>
</evidence>
<dbReference type="Proteomes" id="UP000680750">
    <property type="component" value="Chromosome"/>
</dbReference>
<protein>
    <submittedName>
        <fullName evidence="2">Uncharacterized protein</fullName>
    </submittedName>
</protein>
<evidence type="ECO:0000313" key="3">
    <source>
        <dbReference type="Proteomes" id="UP000680750"/>
    </source>
</evidence>
<dbReference type="EMBL" id="AP023354">
    <property type="protein sequence ID" value="BCJ29474.1"/>
    <property type="molecule type" value="Genomic_DNA"/>
</dbReference>
<dbReference type="InterPro" id="IPR039708">
    <property type="entry name" value="MT1774/Rv1733c-like"/>
</dbReference>
<keyword evidence="1" id="KW-0812">Transmembrane</keyword>
<accession>A0A810L209</accession>
<dbReference type="OrthoDB" id="3637369at2"/>
<dbReference type="RefSeq" id="WP_051802615.1">
    <property type="nucleotide sequence ID" value="NZ_AP023354.1"/>
</dbReference>
<feature type="transmembrane region" description="Helical" evidence="1">
    <location>
        <begin position="162"/>
        <end position="183"/>
    </location>
</feature>
<name>A0A810L209_9ACTN</name>
<keyword evidence="1" id="KW-0472">Membrane</keyword>
<feature type="transmembrane region" description="Helical" evidence="1">
    <location>
        <begin position="39"/>
        <end position="64"/>
    </location>
</feature>
<evidence type="ECO:0000313" key="2">
    <source>
        <dbReference type="EMBL" id="BCJ29474.1"/>
    </source>
</evidence>
<sequence>MGATRHRRPRAHLHPARWLGCRLRNGNPLRRGSDRAEGICALFAVLLLLVAVPVTILIGLNIAASRSSAAARERAERQPATAVLLANAPDSIGVAAADGAAGSVPVRARWHVGDQARTGTVYATPGLHRGAQVPIWLDHRGRPVAAPPSTTQVTMSSAGTGLGLLFAIVAGVGAAWLVLRWLLDRARLAAWEREWRRVNPHGNHWVR</sequence>
<dbReference type="AlphaFoldDB" id="A0A810L209"/>